<keyword evidence="2" id="KW-0521">NADP</keyword>
<gene>
    <name evidence="5" type="ORF">GCM10011380_35550</name>
</gene>
<accession>A0A916WZK0</accession>
<comment type="similarity">
    <text evidence="1 4">Belongs to the short-chain dehydrogenases/reductases (SDR) family.</text>
</comment>
<dbReference type="PRINTS" id="PR00080">
    <property type="entry name" value="SDRFAMILY"/>
</dbReference>
<evidence type="ECO:0000256" key="2">
    <source>
        <dbReference type="ARBA" id="ARBA00022857"/>
    </source>
</evidence>
<dbReference type="Proteomes" id="UP000623067">
    <property type="component" value="Unassembled WGS sequence"/>
</dbReference>
<dbReference type="GO" id="GO:0016491">
    <property type="term" value="F:oxidoreductase activity"/>
    <property type="evidence" value="ECO:0007669"/>
    <property type="project" value="UniProtKB-KW"/>
</dbReference>
<reference evidence="5" key="2">
    <citation type="submission" date="2020-09" db="EMBL/GenBank/DDBJ databases">
        <authorList>
            <person name="Sun Q."/>
            <person name="Zhou Y."/>
        </authorList>
    </citation>
    <scope>NUCLEOTIDE SEQUENCE</scope>
    <source>
        <strain evidence="5">CGMCC 1.15330</strain>
    </source>
</reference>
<dbReference type="PROSITE" id="PS00061">
    <property type="entry name" value="ADH_SHORT"/>
    <property type="match status" value="1"/>
</dbReference>
<proteinExistence type="inferred from homology"/>
<reference evidence="5" key="1">
    <citation type="journal article" date="2014" name="Int. J. Syst. Evol. Microbiol.">
        <title>Complete genome sequence of Corynebacterium casei LMG S-19264T (=DSM 44701T), isolated from a smear-ripened cheese.</title>
        <authorList>
            <consortium name="US DOE Joint Genome Institute (JGI-PGF)"/>
            <person name="Walter F."/>
            <person name="Albersmeier A."/>
            <person name="Kalinowski J."/>
            <person name="Ruckert C."/>
        </authorList>
    </citation>
    <scope>NUCLEOTIDE SEQUENCE</scope>
    <source>
        <strain evidence="5">CGMCC 1.15330</strain>
    </source>
</reference>
<evidence type="ECO:0000313" key="5">
    <source>
        <dbReference type="EMBL" id="GGB42950.1"/>
    </source>
</evidence>
<dbReference type="SUPFAM" id="SSF51735">
    <property type="entry name" value="NAD(P)-binding Rossmann-fold domains"/>
    <property type="match status" value="1"/>
</dbReference>
<evidence type="ECO:0000256" key="1">
    <source>
        <dbReference type="ARBA" id="ARBA00006484"/>
    </source>
</evidence>
<keyword evidence="6" id="KW-1185">Reference proteome</keyword>
<dbReference type="CDD" id="cd05233">
    <property type="entry name" value="SDR_c"/>
    <property type="match status" value="1"/>
</dbReference>
<keyword evidence="3" id="KW-0560">Oxidoreductase</keyword>
<dbReference type="InterPro" id="IPR020904">
    <property type="entry name" value="Sc_DH/Rdtase_CS"/>
</dbReference>
<dbReference type="PANTHER" id="PTHR43391">
    <property type="entry name" value="RETINOL DEHYDROGENASE-RELATED"/>
    <property type="match status" value="1"/>
</dbReference>
<dbReference type="PANTHER" id="PTHR43391:SF14">
    <property type="entry name" value="DEHYDROGENASE_REDUCTASE SDR FAMILY PROTEIN 7-LIKE"/>
    <property type="match status" value="1"/>
</dbReference>
<evidence type="ECO:0000256" key="3">
    <source>
        <dbReference type="ARBA" id="ARBA00023002"/>
    </source>
</evidence>
<sequence length="275" mass="28225">MHHWTDLRGRRAVVTGGASGIGYGIAQALIEAGAAVMIADVEPAALDTAAAALGIPARHVDVRERGSVDELAAAAAAALGGVDIVCNNAGIGPAGRIEHLSISDWQWMLDVNLWGVIHGVQAFLPLLKSNPDGGHIVNTASMSGLAAAPSLGAYAVSKFGVVALTEALSAEEPRIGTTVLCPGPVRSRIGASSRNRPAAPDGGALVDLDLDTAGIFGPDGPPWLEPIAVGRIVVDAIVNRRLYAITHPQLAGRVKARHAAIEAAFAEAAERKEHA</sequence>
<dbReference type="RefSeq" id="WP_188661086.1">
    <property type="nucleotide sequence ID" value="NZ_BMIH01000007.1"/>
</dbReference>
<dbReference type="Pfam" id="PF00106">
    <property type="entry name" value="adh_short"/>
    <property type="match status" value="1"/>
</dbReference>
<protein>
    <submittedName>
        <fullName evidence="5">Short-chain type dehydrogenase/reductase</fullName>
    </submittedName>
</protein>
<evidence type="ECO:0000313" key="6">
    <source>
        <dbReference type="Proteomes" id="UP000623067"/>
    </source>
</evidence>
<evidence type="ECO:0000256" key="4">
    <source>
        <dbReference type="RuleBase" id="RU000363"/>
    </source>
</evidence>
<dbReference type="InterPro" id="IPR036291">
    <property type="entry name" value="NAD(P)-bd_dom_sf"/>
</dbReference>
<dbReference type="AlphaFoldDB" id="A0A916WZK0"/>
<name>A0A916WZK0_9SPHN</name>
<comment type="caution">
    <text evidence="5">The sequence shown here is derived from an EMBL/GenBank/DDBJ whole genome shotgun (WGS) entry which is preliminary data.</text>
</comment>
<dbReference type="PRINTS" id="PR00081">
    <property type="entry name" value="GDHRDH"/>
</dbReference>
<organism evidence="5 6">
    <name type="scientific">Sphingomonas metalli</name>
    <dbReference type="NCBI Taxonomy" id="1779358"/>
    <lineage>
        <taxon>Bacteria</taxon>
        <taxon>Pseudomonadati</taxon>
        <taxon>Pseudomonadota</taxon>
        <taxon>Alphaproteobacteria</taxon>
        <taxon>Sphingomonadales</taxon>
        <taxon>Sphingomonadaceae</taxon>
        <taxon>Sphingomonas</taxon>
    </lineage>
</organism>
<dbReference type="EMBL" id="BMIH01000007">
    <property type="protein sequence ID" value="GGB42950.1"/>
    <property type="molecule type" value="Genomic_DNA"/>
</dbReference>
<dbReference type="Gene3D" id="3.40.50.720">
    <property type="entry name" value="NAD(P)-binding Rossmann-like Domain"/>
    <property type="match status" value="1"/>
</dbReference>
<dbReference type="InterPro" id="IPR002347">
    <property type="entry name" value="SDR_fam"/>
</dbReference>